<evidence type="ECO:0000313" key="2">
    <source>
        <dbReference type="EMBL" id="NRQ41619.1"/>
    </source>
</evidence>
<sequence>MKAAPNPSLPLDKTIVDLLLLPMRVETDNCSTPLPGIIAHPQLGQLHYLLPQRIVHPVLGVLEYEPEYSRYNGKVAALEYQIDLSLTIDNSQQLDAMICYAAQVIRQIDALNDALRQQVRVYLSRFRSRQAWNDHYRISQADFDNSMQLQSLYFWSTELIDFYYKDKFSQHGAWFEVAADLDKQLLYISLQ</sequence>
<organism evidence="2 3">
    <name type="scientific">Rheinheimera lutimaris</name>
    <dbReference type="NCBI Taxonomy" id="2740584"/>
    <lineage>
        <taxon>Bacteria</taxon>
        <taxon>Pseudomonadati</taxon>
        <taxon>Pseudomonadota</taxon>
        <taxon>Gammaproteobacteria</taxon>
        <taxon>Chromatiales</taxon>
        <taxon>Chromatiaceae</taxon>
        <taxon>Rheinheimera</taxon>
    </lineage>
</organism>
<dbReference type="Proteomes" id="UP000523161">
    <property type="component" value="Unassembled WGS sequence"/>
</dbReference>
<comment type="caution">
    <text evidence="2">The sequence shown here is derived from an EMBL/GenBank/DDBJ whole genome shotgun (WGS) entry which is preliminary data.</text>
</comment>
<dbReference type="InterPro" id="IPR019260">
    <property type="entry name" value="DUF2262"/>
</dbReference>
<reference evidence="2 3" key="1">
    <citation type="submission" date="2020-06" db="EMBL/GenBank/DDBJ databases">
        <title>Rheinheimera sp. nov., a marine bacterium isolated from coastal.</title>
        <authorList>
            <person name="Yu Q."/>
            <person name="Qi Y."/>
            <person name="Pu J."/>
        </authorList>
    </citation>
    <scope>NUCLEOTIDE SEQUENCE [LARGE SCALE GENOMIC DNA]</scope>
    <source>
        <strain evidence="2 3">YQF-2</strain>
    </source>
</reference>
<keyword evidence="3" id="KW-1185">Reference proteome</keyword>
<feature type="domain" description="DUF2262" evidence="1">
    <location>
        <begin position="57"/>
        <end position="184"/>
    </location>
</feature>
<dbReference type="AlphaFoldDB" id="A0A7Y5APB1"/>
<name>A0A7Y5APB1_9GAMM</name>
<accession>A0A7Y5APB1</accession>
<evidence type="ECO:0000259" key="1">
    <source>
        <dbReference type="Pfam" id="PF10020"/>
    </source>
</evidence>
<evidence type="ECO:0000313" key="3">
    <source>
        <dbReference type="Proteomes" id="UP000523161"/>
    </source>
</evidence>
<dbReference type="RefSeq" id="WP_173499872.1">
    <property type="nucleotide sequence ID" value="NZ_JABSOD010000003.1"/>
</dbReference>
<dbReference type="Pfam" id="PF10020">
    <property type="entry name" value="DUF2262"/>
    <property type="match status" value="1"/>
</dbReference>
<dbReference type="EMBL" id="JABSOD010000003">
    <property type="protein sequence ID" value="NRQ41619.1"/>
    <property type="molecule type" value="Genomic_DNA"/>
</dbReference>
<proteinExistence type="predicted"/>
<protein>
    <submittedName>
        <fullName evidence="2">DUF2262 domain-containing protein</fullName>
    </submittedName>
</protein>
<gene>
    <name evidence="2" type="ORF">HRH59_03425</name>
</gene>